<dbReference type="Proteomes" id="UP000002774">
    <property type="component" value="Chromosome"/>
</dbReference>
<dbReference type="InterPro" id="IPR038461">
    <property type="entry name" value="Schlafen_AlbA_2_dom_sf"/>
</dbReference>
<keyword evidence="3" id="KW-1185">Reference proteome</keyword>
<proteinExistence type="predicted"/>
<reference evidence="2" key="1">
    <citation type="submission" date="2011-09" db="EMBL/GenBank/DDBJ databases">
        <title>The permanent draft genome of Mucilaginibacter paludis DSM 18603.</title>
        <authorList>
            <consortium name="US DOE Joint Genome Institute (JGI-PGF)"/>
            <person name="Lucas S."/>
            <person name="Han J."/>
            <person name="Lapidus A."/>
            <person name="Bruce D."/>
            <person name="Goodwin L."/>
            <person name="Pitluck S."/>
            <person name="Peters L."/>
            <person name="Kyrpides N."/>
            <person name="Mavromatis K."/>
            <person name="Ivanova N."/>
            <person name="Mikhailova N."/>
            <person name="Held B."/>
            <person name="Detter J.C."/>
            <person name="Tapia R."/>
            <person name="Han C."/>
            <person name="Land M."/>
            <person name="Hauser L."/>
            <person name="Markowitz V."/>
            <person name="Cheng J.-F."/>
            <person name="Hugenholtz P."/>
            <person name="Woyke T."/>
            <person name="Wu D."/>
            <person name="Tindall B."/>
            <person name="Brambilla E."/>
            <person name="Klenk H.-P."/>
            <person name="Eisen J.A."/>
        </authorList>
    </citation>
    <scope>NUCLEOTIDE SEQUENCE [LARGE SCALE GENOMIC DNA]</scope>
    <source>
        <strain evidence="2">DSM 18603</strain>
    </source>
</reference>
<organism evidence="2 3">
    <name type="scientific">Mucilaginibacter paludis DSM 18603</name>
    <dbReference type="NCBI Taxonomy" id="714943"/>
    <lineage>
        <taxon>Bacteria</taxon>
        <taxon>Pseudomonadati</taxon>
        <taxon>Bacteroidota</taxon>
        <taxon>Sphingobacteriia</taxon>
        <taxon>Sphingobacteriales</taxon>
        <taxon>Sphingobacteriaceae</taxon>
        <taxon>Mucilaginibacter</taxon>
    </lineage>
</organism>
<feature type="domain" description="Schlafen AlbA-2" evidence="1">
    <location>
        <begin position="30"/>
        <end position="159"/>
    </location>
</feature>
<evidence type="ECO:0000313" key="3">
    <source>
        <dbReference type="Proteomes" id="UP000002774"/>
    </source>
</evidence>
<gene>
    <name evidence="2" type="ORF">Mucpa_0408</name>
</gene>
<dbReference type="RefSeq" id="WP_008504147.1">
    <property type="nucleotide sequence ID" value="NZ_CM001403.1"/>
</dbReference>
<dbReference type="Pfam" id="PF04326">
    <property type="entry name" value="SLFN_AlbA_2"/>
    <property type="match status" value="1"/>
</dbReference>
<protein>
    <submittedName>
        <fullName evidence="2">AAA-4 family protein</fullName>
    </submittedName>
</protein>
<evidence type="ECO:0000259" key="1">
    <source>
        <dbReference type="Pfam" id="PF04326"/>
    </source>
</evidence>
<dbReference type="EMBL" id="CM001403">
    <property type="protein sequence ID" value="EHQ24602.1"/>
    <property type="molecule type" value="Genomic_DNA"/>
</dbReference>
<sequence>MTYSNLYFGKDLATITYEDVRRYFEDDKDESDKIEYKSYHASDQVNHVEREKGIIKTIVALLNSEGGIIIWGAPLGSVVEGKKEKIFTGELSPLDRLIEKDAFINRITDLITPAPRGVNFHRVQNGSQFIYIIEVQQSDYSPHQYQNNYFMRLDGQTKIAPHHYIEALFRKVTFPKLEGYVVIDQIYYENHKYNIQLSVRLFNKSKLQNEHNIYYRLYIKPGTFLSYRNGLPNRDFISAHELAIQDAKPVLYYNEPLLAGHKIWVMDREVAITENEIQFILFFGGKQSPLMVSEYSYRLNENNEPELLLIKENKFMHEISDERPGSEAEKMRIALGR</sequence>
<dbReference type="InterPro" id="IPR007421">
    <property type="entry name" value="Schlafen_AlbA_2_dom"/>
</dbReference>
<evidence type="ECO:0000313" key="2">
    <source>
        <dbReference type="EMBL" id="EHQ24602.1"/>
    </source>
</evidence>
<dbReference type="HOGENOM" id="CLU_823411_0_0_10"/>
<dbReference type="AlphaFoldDB" id="H1YHA0"/>
<dbReference type="STRING" id="714943.Mucpa_0408"/>
<dbReference type="OrthoDB" id="1158700at2"/>
<name>H1YHA0_9SPHI</name>
<dbReference type="eggNOG" id="COG2865">
    <property type="taxonomic scope" value="Bacteria"/>
</dbReference>
<dbReference type="Gene3D" id="3.30.950.30">
    <property type="entry name" value="Schlafen, AAA domain"/>
    <property type="match status" value="1"/>
</dbReference>
<accession>H1YHA0</accession>